<evidence type="ECO:0000256" key="1">
    <source>
        <dbReference type="ARBA" id="ARBA00023286"/>
    </source>
</evidence>
<dbReference type="SUPFAM" id="SSF51206">
    <property type="entry name" value="cAMP-binding domain-like"/>
    <property type="match status" value="2"/>
</dbReference>
<dbReference type="InterPro" id="IPR050866">
    <property type="entry name" value="CNG_cation_channel"/>
</dbReference>
<dbReference type="InterPro" id="IPR014710">
    <property type="entry name" value="RmlC-like_jellyroll"/>
</dbReference>
<evidence type="ECO:0000313" key="4">
    <source>
        <dbReference type="EMBL" id="KAK2558016.1"/>
    </source>
</evidence>
<keyword evidence="1" id="KW-1071">Ligand-gated ion channel</keyword>
<evidence type="ECO:0000256" key="2">
    <source>
        <dbReference type="SAM" id="MobiDB-lite"/>
    </source>
</evidence>
<keyword evidence="1" id="KW-0813">Transport</keyword>
<comment type="caution">
    <text evidence="4">The sequence shown here is derived from an EMBL/GenBank/DDBJ whole genome shotgun (WGS) entry which is preliminary data.</text>
</comment>
<protein>
    <recommendedName>
        <fullName evidence="3">Cyclic nucleotide-binding domain-containing protein</fullName>
    </recommendedName>
</protein>
<keyword evidence="1" id="KW-0407">Ion channel</keyword>
<dbReference type="PROSITE" id="PS50042">
    <property type="entry name" value="CNMP_BINDING_3"/>
    <property type="match status" value="2"/>
</dbReference>
<feature type="region of interest" description="Disordered" evidence="2">
    <location>
        <begin position="1"/>
        <end position="24"/>
    </location>
</feature>
<name>A0AAD9V1R5_ACRCE</name>
<dbReference type="AlphaFoldDB" id="A0AAD9V1R5"/>
<dbReference type="InterPro" id="IPR000595">
    <property type="entry name" value="cNMP-bd_dom"/>
</dbReference>
<proteinExistence type="predicted"/>
<feature type="domain" description="Cyclic nucleotide-binding" evidence="3">
    <location>
        <begin position="177"/>
        <end position="238"/>
    </location>
</feature>
<keyword evidence="5" id="KW-1185">Reference proteome</keyword>
<keyword evidence="1" id="KW-0406">Ion transport</keyword>
<reference evidence="4" key="1">
    <citation type="journal article" date="2023" name="G3 (Bethesda)">
        <title>Whole genome assembly and annotation of the endangered Caribbean coral Acropora cervicornis.</title>
        <authorList>
            <person name="Selwyn J.D."/>
            <person name="Vollmer S.V."/>
        </authorList>
    </citation>
    <scope>NUCLEOTIDE SEQUENCE</scope>
    <source>
        <strain evidence="4">K2</strain>
    </source>
</reference>
<feature type="domain" description="Cyclic nucleotide-binding" evidence="3">
    <location>
        <begin position="42"/>
        <end position="143"/>
    </location>
</feature>
<evidence type="ECO:0000259" key="3">
    <source>
        <dbReference type="PROSITE" id="PS50042"/>
    </source>
</evidence>
<accession>A0AAD9V1R5</accession>
<dbReference type="Pfam" id="PF00027">
    <property type="entry name" value="cNMP_binding"/>
    <property type="match status" value="2"/>
</dbReference>
<dbReference type="InterPro" id="IPR018490">
    <property type="entry name" value="cNMP-bd_dom_sf"/>
</dbReference>
<dbReference type="Proteomes" id="UP001249851">
    <property type="component" value="Unassembled WGS sequence"/>
</dbReference>
<reference evidence="4" key="2">
    <citation type="journal article" date="2023" name="Science">
        <title>Genomic signatures of disease resistance in endangered staghorn corals.</title>
        <authorList>
            <person name="Vollmer S.V."/>
            <person name="Selwyn J.D."/>
            <person name="Despard B.A."/>
            <person name="Roesel C.L."/>
        </authorList>
    </citation>
    <scope>NUCLEOTIDE SEQUENCE</scope>
    <source>
        <strain evidence="4">K2</strain>
    </source>
</reference>
<evidence type="ECO:0000313" key="5">
    <source>
        <dbReference type="Proteomes" id="UP001249851"/>
    </source>
</evidence>
<feature type="compositionally biased region" description="Gly residues" evidence="2">
    <location>
        <begin position="1"/>
        <end position="12"/>
    </location>
</feature>
<sequence>MGNKQGCGGGGSQMLSPSSETLANPSLTSDAINTLTNCLKELPIALDQRVTDEVVRRVELVQIEDTARTLLKKDHDPPGIYVLLSGNVEVVSEGQKFVLRRIKEGDCFGEVSVLFNIKCTADVKAVDRCDLLFLNLDDARQLLILSEEVTLLQWFQRRMEPLEAVVNTVKPDAVVLYQDQSLIFKEGWKGQEMFILVYGQVAMFTGDQELATFDAGHRGFTFGEEGFFTGTERRSTVRRVTSELLEIMAAEGGSSEGSSSDSSDDDSMDDLELLLLQNVFCGREFDVHLNFEDISEDDFPSLFRKKKLWYKYEQTKKRR</sequence>
<dbReference type="SMART" id="SM00100">
    <property type="entry name" value="cNMP"/>
    <property type="match status" value="2"/>
</dbReference>
<organism evidence="4 5">
    <name type="scientific">Acropora cervicornis</name>
    <name type="common">Staghorn coral</name>
    <dbReference type="NCBI Taxonomy" id="6130"/>
    <lineage>
        <taxon>Eukaryota</taxon>
        <taxon>Metazoa</taxon>
        <taxon>Cnidaria</taxon>
        <taxon>Anthozoa</taxon>
        <taxon>Hexacorallia</taxon>
        <taxon>Scleractinia</taxon>
        <taxon>Astrocoeniina</taxon>
        <taxon>Acroporidae</taxon>
        <taxon>Acropora</taxon>
    </lineage>
</organism>
<dbReference type="GO" id="GO:0044877">
    <property type="term" value="F:protein-containing complex binding"/>
    <property type="evidence" value="ECO:0007669"/>
    <property type="project" value="TreeGrafter"/>
</dbReference>
<dbReference type="CDD" id="cd00038">
    <property type="entry name" value="CAP_ED"/>
    <property type="match status" value="2"/>
</dbReference>
<dbReference type="Gene3D" id="2.60.120.10">
    <property type="entry name" value="Jelly Rolls"/>
    <property type="match status" value="2"/>
</dbReference>
<dbReference type="EMBL" id="JARQWQ010000046">
    <property type="protein sequence ID" value="KAK2558016.1"/>
    <property type="molecule type" value="Genomic_DNA"/>
</dbReference>
<dbReference type="PANTHER" id="PTHR45638:SF11">
    <property type="entry name" value="CYCLIC NUCLEOTIDE-GATED CATION CHANNEL SUBUNIT A"/>
    <property type="match status" value="1"/>
</dbReference>
<feature type="compositionally biased region" description="Polar residues" evidence="2">
    <location>
        <begin position="13"/>
        <end position="24"/>
    </location>
</feature>
<dbReference type="GO" id="GO:0005221">
    <property type="term" value="F:intracellularly cyclic nucleotide-activated monoatomic cation channel activity"/>
    <property type="evidence" value="ECO:0007669"/>
    <property type="project" value="InterPro"/>
</dbReference>
<gene>
    <name evidence="4" type="ORF">P5673_019584</name>
</gene>
<dbReference type="PANTHER" id="PTHR45638">
    <property type="entry name" value="CYCLIC NUCLEOTIDE-GATED CATION CHANNEL SUBUNIT A"/>
    <property type="match status" value="1"/>
</dbReference>